<gene>
    <name evidence="1" type="ORF">M422DRAFT_37956</name>
</gene>
<keyword evidence="2" id="KW-1185">Reference proteome</keyword>
<dbReference type="EMBL" id="KN837348">
    <property type="protein sequence ID" value="KIJ27032.1"/>
    <property type="molecule type" value="Genomic_DNA"/>
</dbReference>
<proteinExistence type="predicted"/>
<reference evidence="1 2" key="1">
    <citation type="submission" date="2014-06" db="EMBL/GenBank/DDBJ databases">
        <title>Evolutionary Origins and Diversification of the Mycorrhizal Mutualists.</title>
        <authorList>
            <consortium name="DOE Joint Genome Institute"/>
            <consortium name="Mycorrhizal Genomics Consortium"/>
            <person name="Kohler A."/>
            <person name="Kuo A."/>
            <person name="Nagy L.G."/>
            <person name="Floudas D."/>
            <person name="Copeland A."/>
            <person name="Barry K.W."/>
            <person name="Cichocki N."/>
            <person name="Veneault-Fourrey C."/>
            <person name="LaButti K."/>
            <person name="Lindquist E.A."/>
            <person name="Lipzen A."/>
            <person name="Lundell T."/>
            <person name="Morin E."/>
            <person name="Murat C."/>
            <person name="Riley R."/>
            <person name="Ohm R."/>
            <person name="Sun H."/>
            <person name="Tunlid A."/>
            <person name="Henrissat B."/>
            <person name="Grigoriev I.V."/>
            <person name="Hibbett D.S."/>
            <person name="Martin F."/>
        </authorList>
    </citation>
    <scope>NUCLEOTIDE SEQUENCE [LARGE SCALE GENOMIC DNA]</scope>
    <source>
        <strain evidence="1 2">SS14</strain>
    </source>
</reference>
<name>A0A0C9UD15_SPHS4</name>
<dbReference type="AlphaFoldDB" id="A0A0C9UD15"/>
<evidence type="ECO:0000313" key="2">
    <source>
        <dbReference type="Proteomes" id="UP000054279"/>
    </source>
</evidence>
<protein>
    <submittedName>
        <fullName evidence="1">Uncharacterized protein</fullName>
    </submittedName>
</protein>
<accession>A0A0C9UD15</accession>
<evidence type="ECO:0000313" key="1">
    <source>
        <dbReference type="EMBL" id="KIJ27032.1"/>
    </source>
</evidence>
<organism evidence="1 2">
    <name type="scientific">Sphaerobolus stellatus (strain SS14)</name>
    <dbReference type="NCBI Taxonomy" id="990650"/>
    <lineage>
        <taxon>Eukaryota</taxon>
        <taxon>Fungi</taxon>
        <taxon>Dikarya</taxon>
        <taxon>Basidiomycota</taxon>
        <taxon>Agaricomycotina</taxon>
        <taxon>Agaricomycetes</taxon>
        <taxon>Phallomycetidae</taxon>
        <taxon>Geastrales</taxon>
        <taxon>Sphaerobolaceae</taxon>
        <taxon>Sphaerobolus</taxon>
    </lineage>
</organism>
<dbReference type="Proteomes" id="UP000054279">
    <property type="component" value="Unassembled WGS sequence"/>
</dbReference>
<sequence length="60" mass="6871">MILRIALYSRLSSSFALLVDPKVLSFLFLEFYCRKLLRYFSKTSQVNQASTSQEPSSTTS</sequence>
<dbReference type="HOGENOM" id="CLU_2943307_0_0_1"/>